<dbReference type="InterPro" id="IPR015928">
    <property type="entry name" value="Aconitase/3IPM_dehydase_swvl"/>
</dbReference>
<name>A0ABQ0J5I0_9VIBR</name>
<accession>A0ABQ0J5I0</accession>
<reference evidence="3" key="1">
    <citation type="submission" date="2014-09" db="EMBL/GenBank/DDBJ databases">
        <title>Vibrio variabilis JCM 19239. (C206) whole genome shotgun sequence.</title>
        <authorList>
            <person name="Sawabe T."/>
            <person name="Meirelles P."/>
            <person name="Nakanishi M."/>
            <person name="Sayaka M."/>
            <person name="Hattori M."/>
            <person name="Ohkuma M."/>
        </authorList>
    </citation>
    <scope>NUCLEOTIDE SEQUENCE [LARGE SCALE GENOMIC DNA]</scope>
    <source>
        <strain evidence="3">JCM 19239</strain>
    </source>
</reference>
<dbReference type="EC" id="4.2.1.99" evidence="2"/>
<dbReference type="SUPFAM" id="SSF52016">
    <property type="entry name" value="LeuD/IlvD-like"/>
    <property type="match status" value="1"/>
</dbReference>
<proteinExistence type="predicted"/>
<evidence type="ECO:0000259" key="1">
    <source>
        <dbReference type="Pfam" id="PF06434"/>
    </source>
</evidence>
<protein>
    <submittedName>
        <fullName evidence="2">Aconitate hydratase 2</fullName>
        <ecNumber evidence="2">4.2.1.3</ecNumber>
        <ecNumber evidence="2">4.2.1.99</ecNumber>
    </submittedName>
</protein>
<keyword evidence="3" id="KW-1185">Reference proteome</keyword>
<dbReference type="Gene3D" id="3.20.19.10">
    <property type="entry name" value="Aconitase, domain 4"/>
    <property type="match status" value="1"/>
</dbReference>
<dbReference type="InterPro" id="IPR015929">
    <property type="entry name" value="Aconitase_B_swivel"/>
</dbReference>
<sequence length="105" mass="11151">MGDVIDVYPYEGKVCDHATGETLAEFGLKTDVLIDEVRAGGRIPLIIGRGLTDKARQSLGLAPSEVFRLPVAAEDTGKGYTLAQKMVGKACGVEGIRPGTYVSLR</sequence>
<dbReference type="EC" id="4.2.1.3" evidence="2"/>
<reference evidence="3" key="2">
    <citation type="submission" date="2014-09" db="EMBL/GenBank/DDBJ databases">
        <authorList>
            <consortium name="NBRP consortium"/>
            <person name="Sawabe T."/>
            <person name="Meirelles P."/>
            <person name="Nakanishi M."/>
            <person name="Sayaka M."/>
            <person name="Hattori M."/>
            <person name="Ohkuma M."/>
        </authorList>
    </citation>
    <scope>NUCLEOTIDE SEQUENCE [LARGE SCALE GENOMIC DNA]</scope>
    <source>
        <strain evidence="3">JCM 19239</strain>
    </source>
</reference>
<gene>
    <name evidence="2" type="ORF">JCM19239_2982</name>
</gene>
<keyword evidence="2" id="KW-0456">Lyase</keyword>
<dbReference type="Gene3D" id="3.40.1060.10">
    <property type="entry name" value="Aconitase, Domain 2"/>
    <property type="match status" value="1"/>
</dbReference>
<dbReference type="GO" id="GO:0003994">
    <property type="term" value="F:aconitate hydratase activity"/>
    <property type="evidence" value="ECO:0007669"/>
    <property type="project" value="UniProtKB-EC"/>
</dbReference>
<dbReference type="Proteomes" id="UP000029223">
    <property type="component" value="Unassembled WGS sequence"/>
</dbReference>
<evidence type="ECO:0000313" key="2">
    <source>
        <dbReference type="EMBL" id="GAL23999.1"/>
    </source>
</evidence>
<dbReference type="Pfam" id="PF06434">
    <property type="entry name" value="Aconitase_2_N"/>
    <property type="match status" value="1"/>
</dbReference>
<evidence type="ECO:0000313" key="3">
    <source>
        <dbReference type="Proteomes" id="UP000029223"/>
    </source>
</evidence>
<comment type="caution">
    <text evidence="2">The sequence shown here is derived from an EMBL/GenBank/DDBJ whole genome shotgun (WGS) entry which is preliminary data.</text>
</comment>
<dbReference type="EMBL" id="BBMS01000002">
    <property type="protein sequence ID" value="GAL23999.1"/>
    <property type="molecule type" value="Genomic_DNA"/>
</dbReference>
<dbReference type="GO" id="GO:0047456">
    <property type="term" value="F:2-methylisocitrate dehydratase activity"/>
    <property type="evidence" value="ECO:0007669"/>
    <property type="project" value="UniProtKB-EC"/>
</dbReference>
<dbReference type="InterPro" id="IPR015932">
    <property type="entry name" value="Aconitase_dom2"/>
</dbReference>
<organism evidence="2 3">
    <name type="scientific">Vibrio variabilis</name>
    <dbReference type="NCBI Taxonomy" id="990271"/>
    <lineage>
        <taxon>Bacteria</taxon>
        <taxon>Pseudomonadati</taxon>
        <taxon>Pseudomonadota</taxon>
        <taxon>Gammaproteobacteria</taxon>
        <taxon>Vibrionales</taxon>
        <taxon>Vibrionaceae</taxon>
        <taxon>Vibrio</taxon>
    </lineage>
</organism>
<feature type="domain" description="Aconitase B swivel" evidence="1">
    <location>
        <begin position="1"/>
        <end position="80"/>
    </location>
</feature>